<accession>A0A9D9E800</accession>
<name>A0A9D9E800_9SPIR</name>
<evidence type="ECO:0000313" key="1">
    <source>
        <dbReference type="EMBL" id="MBO8442956.1"/>
    </source>
</evidence>
<evidence type="ECO:0000313" key="2">
    <source>
        <dbReference type="Proteomes" id="UP000823633"/>
    </source>
</evidence>
<organism evidence="1 2">
    <name type="scientific">Candidatus Aphodenecus pullistercoris</name>
    <dbReference type="NCBI Taxonomy" id="2840669"/>
    <lineage>
        <taxon>Bacteria</taxon>
        <taxon>Pseudomonadati</taxon>
        <taxon>Spirochaetota</taxon>
        <taxon>Spirochaetia</taxon>
        <taxon>Spirochaetales</taxon>
        <taxon>Candidatus Aphodenecus</taxon>
    </lineage>
</organism>
<comment type="caution">
    <text evidence="1">The sequence shown here is derived from an EMBL/GenBank/DDBJ whole genome shotgun (WGS) entry which is preliminary data.</text>
</comment>
<dbReference type="EMBL" id="JADIMU010000026">
    <property type="protein sequence ID" value="MBO8442956.1"/>
    <property type="molecule type" value="Genomic_DNA"/>
</dbReference>
<sequence>MSPDEMFFAYRMLNPSVSDYGHCLFSSLASSILWGTASSAAVAEETFTLTGDEPPSVGDIQCVTGEDGSALALVRLTAPTGKPVGFWWIGLHHVRAPFSGFGTRAAAQST</sequence>
<proteinExistence type="predicted"/>
<gene>
    <name evidence="1" type="ORF">IAC42_04280</name>
</gene>
<protein>
    <submittedName>
        <fullName evidence="1">Uncharacterized protein</fullName>
    </submittedName>
</protein>
<reference evidence="1" key="1">
    <citation type="submission" date="2020-10" db="EMBL/GenBank/DDBJ databases">
        <authorList>
            <person name="Gilroy R."/>
        </authorList>
    </citation>
    <scope>NUCLEOTIDE SEQUENCE</scope>
    <source>
        <strain evidence="1">11167</strain>
    </source>
</reference>
<reference evidence="1" key="2">
    <citation type="journal article" date="2021" name="PeerJ">
        <title>Extensive microbial diversity within the chicken gut microbiome revealed by metagenomics and culture.</title>
        <authorList>
            <person name="Gilroy R."/>
            <person name="Ravi A."/>
            <person name="Getino M."/>
            <person name="Pursley I."/>
            <person name="Horton D.L."/>
            <person name="Alikhan N.F."/>
            <person name="Baker D."/>
            <person name="Gharbi K."/>
            <person name="Hall N."/>
            <person name="Watson M."/>
            <person name="Adriaenssens E.M."/>
            <person name="Foster-Nyarko E."/>
            <person name="Jarju S."/>
            <person name="Secka A."/>
            <person name="Antonio M."/>
            <person name="Oren A."/>
            <person name="Chaudhuri R.R."/>
            <person name="La Ragione R."/>
            <person name="Hildebrand F."/>
            <person name="Pallen M.J."/>
        </authorList>
    </citation>
    <scope>NUCLEOTIDE SEQUENCE</scope>
    <source>
        <strain evidence="1">11167</strain>
    </source>
</reference>
<dbReference type="Proteomes" id="UP000823633">
    <property type="component" value="Unassembled WGS sequence"/>
</dbReference>
<dbReference type="AlphaFoldDB" id="A0A9D9E800"/>